<evidence type="ECO:0000256" key="10">
    <source>
        <dbReference type="SAM" id="Phobius"/>
    </source>
</evidence>
<dbReference type="SMART" id="SM00283">
    <property type="entry name" value="MA"/>
    <property type="match status" value="1"/>
</dbReference>
<evidence type="ECO:0000256" key="9">
    <source>
        <dbReference type="PROSITE-ProRule" id="PRU00284"/>
    </source>
</evidence>
<dbReference type="InterPro" id="IPR029151">
    <property type="entry name" value="Sensor-like_sf"/>
</dbReference>
<dbReference type="InterPro" id="IPR004089">
    <property type="entry name" value="MCPsignal_dom"/>
</dbReference>
<sequence>MSAAIVLLTISMATLAYISYKQQSSLTINNVDRYSMLRVSNNSDKIHEFVDKITRSISTTADLFSQSADEQNIITNLKLMKRTTEASAVIVGYENGVAYNSNKGKYASSYDPRSRGWYKQAKNKRSTIITDIYTGSSTGKLMISISAPFYRDNQIAGVLLADVELDGLQAMVNDTVFDSGTASLYEGSGLTLASTNNKDIAGKTRLSDTPELSKLKSDIYSKDQGSISYTLAGVHKVAYFETIKLDDSTNWHLLVSLDESVIYSKVQKSLMTVLMTTVVLVSICSFIIFLLLSYTYRPVLALKKTVQELSNGNGDLTQRLPVTSRDDLGQISENINTFIAHLQNMMLDITTASNRIGSSITGLQGLTEENKTTLNHHKSETEQAVTALEEMSATSHDVARNTTEAVEFTGRTTTQAEQSKEVVRGATETVGQLVTSVDNVSQNINEMGLQISEIAKVLSVIGSIADQTNLLALNAAIEAARAGEHGRGFAVVADEVRALAFRTQESTTEIQHTINRLTASGANVASTMEGTKASCEEASSQINLVVTDLDNISLSVEEINGINVQIATAAEEQSAVAEEINRNMAKISEMVELIATSGEDVNHEAISLANANAQLADVVKQFKLK</sequence>
<evidence type="ECO:0000259" key="12">
    <source>
        <dbReference type="PROSITE" id="PS50885"/>
    </source>
</evidence>
<dbReference type="Pfam" id="PF00672">
    <property type="entry name" value="HAMP"/>
    <property type="match status" value="1"/>
</dbReference>
<dbReference type="InterPro" id="IPR033479">
    <property type="entry name" value="dCache_1"/>
</dbReference>
<keyword evidence="14" id="KW-1185">Reference proteome</keyword>
<dbReference type="CDD" id="cd12912">
    <property type="entry name" value="PDC2_MCP_like"/>
    <property type="match status" value="1"/>
</dbReference>
<dbReference type="RefSeq" id="WP_341628908.1">
    <property type="nucleotide sequence ID" value="NZ_JBAKBA010000043.1"/>
</dbReference>
<comment type="similarity">
    <text evidence="8">Belongs to the methyl-accepting chemotaxis (MCP) protein family.</text>
</comment>
<comment type="subcellular location">
    <subcellularLocation>
        <location evidence="1">Cell membrane</location>
        <topology evidence="1">Multi-pass membrane protein</topology>
    </subcellularLocation>
</comment>
<keyword evidence="3" id="KW-0145">Chemotaxis</keyword>
<evidence type="ECO:0000256" key="6">
    <source>
        <dbReference type="ARBA" id="ARBA00023136"/>
    </source>
</evidence>
<keyword evidence="4 10" id="KW-0812">Transmembrane</keyword>
<feature type="domain" description="HAMP" evidence="12">
    <location>
        <begin position="297"/>
        <end position="347"/>
    </location>
</feature>
<organism evidence="13 14">
    <name type="scientific">Psychromonas arctica</name>
    <dbReference type="NCBI Taxonomy" id="168275"/>
    <lineage>
        <taxon>Bacteria</taxon>
        <taxon>Pseudomonadati</taxon>
        <taxon>Pseudomonadota</taxon>
        <taxon>Gammaproteobacteria</taxon>
        <taxon>Alteromonadales</taxon>
        <taxon>Psychromonadaceae</taxon>
        <taxon>Psychromonas</taxon>
    </lineage>
</organism>
<evidence type="ECO:0000256" key="4">
    <source>
        <dbReference type="ARBA" id="ARBA00022692"/>
    </source>
</evidence>
<reference evidence="13 14" key="1">
    <citation type="submission" date="2024-02" db="EMBL/GenBank/DDBJ databases">
        <title>Bacteria isolated from the canopy kelp, Nereocystis luetkeana.</title>
        <authorList>
            <person name="Pfister C.A."/>
            <person name="Younker I.T."/>
            <person name="Light S.H."/>
        </authorList>
    </citation>
    <scope>NUCLEOTIDE SEQUENCE [LARGE SCALE GENOMIC DNA]</scope>
    <source>
        <strain evidence="13 14">TI.2.07</strain>
    </source>
</reference>
<feature type="transmembrane region" description="Helical" evidence="10">
    <location>
        <begin position="270"/>
        <end position="294"/>
    </location>
</feature>
<dbReference type="SUPFAM" id="SSF103190">
    <property type="entry name" value="Sensory domain-like"/>
    <property type="match status" value="1"/>
</dbReference>
<keyword evidence="7 9" id="KW-0807">Transducer</keyword>
<name>A0ABU9HF74_9GAMM</name>
<dbReference type="CDD" id="cd12913">
    <property type="entry name" value="PDC1_MCP_like"/>
    <property type="match status" value="1"/>
</dbReference>
<evidence type="ECO:0000259" key="11">
    <source>
        <dbReference type="PROSITE" id="PS50111"/>
    </source>
</evidence>
<comment type="caution">
    <text evidence="13">The sequence shown here is derived from an EMBL/GenBank/DDBJ whole genome shotgun (WGS) entry which is preliminary data.</text>
</comment>
<dbReference type="SMART" id="SM00304">
    <property type="entry name" value="HAMP"/>
    <property type="match status" value="1"/>
</dbReference>
<dbReference type="InterPro" id="IPR003660">
    <property type="entry name" value="HAMP_dom"/>
</dbReference>
<dbReference type="EMBL" id="JBAKBA010000043">
    <property type="protein sequence ID" value="MEL0660463.1"/>
    <property type="molecule type" value="Genomic_DNA"/>
</dbReference>
<evidence type="ECO:0000256" key="3">
    <source>
        <dbReference type="ARBA" id="ARBA00022500"/>
    </source>
</evidence>
<evidence type="ECO:0000256" key="1">
    <source>
        <dbReference type="ARBA" id="ARBA00004651"/>
    </source>
</evidence>
<dbReference type="CDD" id="cd11386">
    <property type="entry name" value="MCP_signal"/>
    <property type="match status" value="1"/>
</dbReference>
<dbReference type="PANTHER" id="PTHR32089">
    <property type="entry name" value="METHYL-ACCEPTING CHEMOTAXIS PROTEIN MCPB"/>
    <property type="match status" value="1"/>
</dbReference>
<dbReference type="CDD" id="cd06225">
    <property type="entry name" value="HAMP"/>
    <property type="match status" value="1"/>
</dbReference>
<dbReference type="PANTHER" id="PTHR32089:SF55">
    <property type="entry name" value="METHYL ACCEPTING SENSORY TRANSDUCER WITH CACHE_2 SMALL MOLECULE BINDING DOMAIN"/>
    <property type="match status" value="1"/>
</dbReference>
<dbReference type="SUPFAM" id="SSF58104">
    <property type="entry name" value="Methyl-accepting chemotaxis protein (MCP) signaling domain"/>
    <property type="match status" value="1"/>
</dbReference>
<evidence type="ECO:0000256" key="2">
    <source>
        <dbReference type="ARBA" id="ARBA00022475"/>
    </source>
</evidence>
<keyword evidence="5 10" id="KW-1133">Transmembrane helix</keyword>
<accession>A0ABU9HF74</accession>
<evidence type="ECO:0000256" key="5">
    <source>
        <dbReference type="ARBA" id="ARBA00022989"/>
    </source>
</evidence>
<keyword evidence="6 10" id="KW-0472">Membrane</keyword>
<dbReference type="Pfam" id="PF00015">
    <property type="entry name" value="MCPsignal"/>
    <property type="match status" value="1"/>
</dbReference>
<dbReference type="Gene3D" id="3.30.450.20">
    <property type="entry name" value="PAS domain"/>
    <property type="match status" value="2"/>
</dbReference>
<keyword evidence="2" id="KW-1003">Cell membrane</keyword>
<evidence type="ECO:0000313" key="13">
    <source>
        <dbReference type="EMBL" id="MEL0660463.1"/>
    </source>
</evidence>
<evidence type="ECO:0000313" key="14">
    <source>
        <dbReference type="Proteomes" id="UP001366060"/>
    </source>
</evidence>
<feature type="domain" description="Methyl-accepting transducer" evidence="11">
    <location>
        <begin position="352"/>
        <end position="588"/>
    </location>
</feature>
<evidence type="ECO:0000256" key="8">
    <source>
        <dbReference type="ARBA" id="ARBA00029447"/>
    </source>
</evidence>
<proteinExistence type="inferred from homology"/>
<evidence type="ECO:0000256" key="7">
    <source>
        <dbReference type="ARBA" id="ARBA00023224"/>
    </source>
</evidence>
<protein>
    <submittedName>
        <fullName evidence="13">Methyl-accepting chemotaxis protein</fullName>
    </submittedName>
</protein>
<dbReference type="PROSITE" id="PS50111">
    <property type="entry name" value="CHEMOTAXIS_TRANSDUC_2"/>
    <property type="match status" value="1"/>
</dbReference>
<dbReference type="Proteomes" id="UP001366060">
    <property type="component" value="Unassembled WGS sequence"/>
</dbReference>
<dbReference type="Pfam" id="PF02743">
    <property type="entry name" value="dCache_1"/>
    <property type="match status" value="1"/>
</dbReference>
<gene>
    <name evidence="13" type="ORF">V6255_15085</name>
</gene>
<dbReference type="Gene3D" id="1.10.287.950">
    <property type="entry name" value="Methyl-accepting chemotaxis protein"/>
    <property type="match status" value="1"/>
</dbReference>
<dbReference type="PROSITE" id="PS50885">
    <property type="entry name" value="HAMP"/>
    <property type="match status" value="1"/>
</dbReference>